<evidence type="ECO:0008006" key="3">
    <source>
        <dbReference type="Google" id="ProtNLM"/>
    </source>
</evidence>
<accession>A0AAV4R3V9</accession>
<name>A0AAV4R3V9_CAEEX</name>
<organism evidence="1 2">
    <name type="scientific">Caerostris extrusa</name>
    <name type="common">Bark spider</name>
    <name type="synonym">Caerostris bankana</name>
    <dbReference type="NCBI Taxonomy" id="172846"/>
    <lineage>
        <taxon>Eukaryota</taxon>
        <taxon>Metazoa</taxon>
        <taxon>Ecdysozoa</taxon>
        <taxon>Arthropoda</taxon>
        <taxon>Chelicerata</taxon>
        <taxon>Arachnida</taxon>
        <taxon>Araneae</taxon>
        <taxon>Araneomorphae</taxon>
        <taxon>Entelegynae</taxon>
        <taxon>Araneoidea</taxon>
        <taxon>Araneidae</taxon>
        <taxon>Caerostris</taxon>
    </lineage>
</organism>
<evidence type="ECO:0000313" key="1">
    <source>
        <dbReference type="EMBL" id="GIY14763.1"/>
    </source>
</evidence>
<dbReference type="EMBL" id="BPLR01007140">
    <property type="protein sequence ID" value="GIY14763.1"/>
    <property type="molecule type" value="Genomic_DNA"/>
</dbReference>
<dbReference type="Proteomes" id="UP001054945">
    <property type="component" value="Unassembled WGS sequence"/>
</dbReference>
<keyword evidence="2" id="KW-1185">Reference proteome</keyword>
<comment type="caution">
    <text evidence="1">The sequence shown here is derived from an EMBL/GenBank/DDBJ whole genome shotgun (WGS) entry which is preliminary data.</text>
</comment>
<gene>
    <name evidence="1" type="ORF">CEXT_469861</name>
</gene>
<proteinExistence type="predicted"/>
<sequence>MSAPRCGGWVLGETGKGHSIMLSWVLKFEVEKFSNYRPTAGNSNIYQVEGKRRRKEKVTTALKDGLQGTEIINASFFVFLWSKNGHNHQAHEKAILSYLITFSMETGNYYLGHDAKPFVDSPSTRLWTYCPCRFHSDNLLSEIGLRNGCSLERG</sequence>
<reference evidence="1 2" key="1">
    <citation type="submission" date="2021-06" db="EMBL/GenBank/DDBJ databases">
        <title>Caerostris extrusa draft genome.</title>
        <authorList>
            <person name="Kono N."/>
            <person name="Arakawa K."/>
        </authorList>
    </citation>
    <scope>NUCLEOTIDE SEQUENCE [LARGE SCALE GENOMIC DNA]</scope>
</reference>
<evidence type="ECO:0000313" key="2">
    <source>
        <dbReference type="Proteomes" id="UP001054945"/>
    </source>
</evidence>
<protein>
    <recommendedName>
        <fullName evidence="3">LAGLIDADG homing endonuclease</fullName>
    </recommendedName>
</protein>
<dbReference type="AlphaFoldDB" id="A0AAV4R3V9"/>